<feature type="compositionally biased region" description="Polar residues" evidence="5">
    <location>
        <begin position="24"/>
        <end position="43"/>
    </location>
</feature>
<feature type="transmembrane region" description="Helical" evidence="6">
    <location>
        <begin position="587"/>
        <end position="608"/>
    </location>
</feature>
<feature type="transmembrane region" description="Helical" evidence="6">
    <location>
        <begin position="640"/>
        <end position="662"/>
    </location>
</feature>
<feature type="transmembrane region" description="Helical" evidence="6">
    <location>
        <begin position="467"/>
        <end position="493"/>
    </location>
</feature>
<evidence type="ECO:0000256" key="1">
    <source>
        <dbReference type="ARBA" id="ARBA00004141"/>
    </source>
</evidence>
<feature type="transmembrane region" description="Helical" evidence="6">
    <location>
        <begin position="353"/>
        <end position="380"/>
    </location>
</feature>
<feature type="domain" description="Anoctamin transmembrane" evidence="7">
    <location>
        <begin position="346"/>
        <end position="913"/>
    </location>
</feature>
<evidence type="ECO:0000256" key="4">
    <source>
        <dbReference type="ARBA" id="ARBA00023136"/>
    </source>
</evidence>
<evidence type="ECO:0000256" key="6">
    <source>
        <dbReference type="SAM" id="Phobius"/>
    </source>
</evidence>
<feature type="region of interest" description="Disordered" evidence="5">
    <location>
        <begin position="1057"/>
        <end position="1076"/>
    </location>
</feature>
<comment type="subcellular location">
    <subcellularLocation>
        <location evidence="1">Membrane</location>
        <topology evidence="1">Multi-pass membrane protein</topology>
    </subcellularLocation>
</comment>
<reference evidence="8" key="1">
    <citation type="journal article" date="2011" name="PLoS Biol.">
        <title>Gene gain and loss during evolution of obligate parasitism in the white rust pathogen of Arabidopsis thaliana.</title>
        <authorList>
            <person name="Kemen E."/>
            <person name="Gardiner A."/>
            <person name="Schultz-Larsen T."/>
            <person name="Kemen A.C."/>
            <person name="Balmuth A.L."/>
            <person name="Robert-Seilaniantz A."/>
            <person name="Bailey K."/>
            <person name="Holub E."/>
            <person name="Studholme D.J."/>
            <person name="Maclean D."/>
            <person name="Jones J.D."/>
        </authorList>
    </citation>
    <scope>NUCLEOTIDE SEQUENCE</scope>
</reference>
<gene>
    <name evidence="8" type="primary">AlNc14C101G6060</name>
    <name evidence="8" type="ORF">ALNC14_068590</name>
</gene>
<feature type="region of interest" description="Disordered" evidence="5">
    <location>
        <begin position="1"/>
        <end position="70"/>
    </location>
</feature>
<feature type="compositionally biased region" description="Basic residues" evidence="5">
    <location>
        <begin position="49"/>
        <end position="60"/>
    </location>
</feature>
<feature type="transmembrane region" description="Helical" evidence="6">
    <location>
        <begin position="818"/>
        <end position="845"/>
    </location>
</feature>
<evidence type="ECO:0000256" key="3">
    <source>
        <dbReference type="ARBA" id="ARBA00022989"/>
    </source>
</evidence>
<feature type="compositionally biased region" description="Polar residues" evidence="5">
    <location>
        <begin position="1"/>
        <end position="13"/>
    </location>
</feature>
<protein>
    <submittedName>
        <fullName evidence="8">Transmembrane protein putative</fullName>
    </submittedName>
</protein>
<dbReference type="PANTHER" id="PTHR12308:SF73">
    <property type="entry name" value="ANOCTAMIN"/>
    <property type="match status" value="1"/>
</dbReference>
<dbReference type="HOGENOM" id="CLU_268486_0_0_1"/>
<evidence type="ECO:0000259" key="7">
    <source>
        <dbReference type="Pfam" id="PF04547"/>
    </source>
</evidence>
<keyword evidence="2 6" id="KW-0812">Transmembrane</keyword>
<dbReference type="InterPro" id="IPR007632">
    <property type="entry name" value="Anoctamin"/>
</dbReference>
<keyword evidence="4 6" id="KW-0472">Membrane</keyword>
<dbReference type="PANTHER" id="PTHR12308">
    <property type="entry name" value="ANOCTAMIN"/>
    <property type="match status" value="1"/>
</dbReference>
<dbReference type="EMBL" id="FR824146">
    <property type="protein sequence ID" value="CCA20716.1"/>
    <property type="molecule type" value="Genomic_DNA"/>
</dbReference>
<dbReference type="InterPro" id="IPR049452">
    <property type="entry name" value="Anoctamin_TM"/>
</dbReference>
<feature type="transmembrane region" description="Helical" evidence="6">
    <location>
        <begin position="392"/>
        <end position="415"/>
    </location>
</feature>
<evidence type="ECO:0000313" key="8">
    <source>
        <dbReference type="EMBL" id="CCA20716.1"/>
    </source>
</evidence>
<dbReference type="Pfam" id="PF04547">
    <property type="entry name" value="Anoctamin"/>
    <property type="match status" value="1"/>
</dbReference>
<accession>F0WHJ7</accession>
<dbReference type="AlphaFoldDB" id="F0WHJ7"/>
<feature type="transmembrane region" description="Helical" evidence="6">
    <location>
        <begin position="537"/>
        <end position="559"/>
    </location>
</feature>
<keyword evidence="3 6" id="KW-1133">Transmembrane helix</keyword>
<reference evidence="8" key="2">
    <citation type="submission" date="2011-02" db="EMBL/GenBank/DDBJ databases">
        <authorList>
            <person name="MacLean D."/>
        </authorList>
    </citation>
    <scope>NUCLEOTIDE SEQUENCE</scope>
</reference>
<dbReference type="GO" id="GO:0016020">
    <property type="term" value="C:membrane"/>
    <property type="evidence" value="ECO:0007669"/>
    <property type="project" value="UniProtKB-SubCell"/>
</dbReference>
<evidence type="ECO:0000256" key="2">
    <source>
        <dbReference type="ARBA" id="ARBA00022692"/>
    </source>
</evidence>
<feature type="transmembrane region" description="Helical" evidence="6">
    <location>
        <begin position="890"/>
        <end position="912"/>
    </location>
</feature>
<sequence length="1076" mass="124961">MSTRDTLDTTCSLHHTPHNKETSQEATTSHFNLSIGITLSPKANDTPAKRKKAPATKKRYPTIDSGRSSHIYDAMSTPGDSLNAETEGLRTPRTRIVTDVANPIGMFMLKADSAALSRQCPMMESLTRSHISIQETQKYTFAVILRTQRQVYSLLRERSKPRVFVRHNLTNQIAILQEKCVRRLVQAGLGVCILDNDKPVDEKHGYTKQYTRNLCILINPKKDPELLLHEFKREIDEISIKQGQAIGRIGEESLDSIKDMCFSPALELQLTHNIIQNAFRDYDKDDGAVSCDKSLTVNDMVNDCFPLHDRKFNRQFFQEYQKQTLVFGMAKTTTGNQHRWAVEELRLHFGERVAFLFAFMHIYTKLLLPLLLLSCGYYVAMRFLPGFVWRKYLRGLAVIGLCVSCLWAPSFLLCWERETCLLVEKWNLTRYKNTVFEKNDSNPNFQYIWKRNEITNEMEKVPKKRNVYLIQVTMLFYVGFSAIVQCVCLLPFIQWYVYAKQAPTCSACHSSSNRSYPCIWFMTCFTAESSRLGTDRWMYILSQGVLLGLLIDIFFFELFNWISEKFVQWENCVRKSEYENRLIHRRFVFVWSNWFFWFLFLAFVYLPFGKQFMMALKKSPFQWLAPYDFDPTFLTLDTLFVTPLVVTQLLNMLLETVVPYLVRKLRGKPLFYKKSMLVKTCCEFTRKLGRVWNRSREEDHQVDTLEQEGSKRTVLSAKRLVAAVKQKTNFQVAVLSESDDGNRYTAHEIIAESKLPMFEPVDDYLDACIQFSYVVMFTVVWPLLPLPAFINNLLEVRGDAFRLLFAHRRPMPRRDTSIGEWTTVLSYANNIGITVVAALIVIYHFGYFSTSCNFTFSDGHVVPFSTINQTLASDPITCHNQIQEMKENAIVYQIVLFVVLEHIGFCVKYLILQLEKRPSQIRNSGYQRLKQIQDLTRKQSANTIQFKYICTLKRLFEKHDPDGLCYLKEAELIEFLADWLCKPSTDLQPYASIIFRYMDKTGIGGIPFSTCCLMLQHVQRDRFFSCLLGVYDPCNSQWNQTIRATTDAMEFRETMSRISSHRESSGTIPRDSSFFP</sequence>
<evidence type="ECO:0000256" key="5">
    <source>
        <dbReference type="SAM" id="MobiDB-lite"/>
    </source>
</evidence>
<name>F0WHJ7_9STRA</name>
<dbReference type="GO" id="GO:0005254">
    <property type="term" value="F:chloride channel activity"/>
    <property type="evidence" value="ECO:0007669"/>
    <property type="project" value="TreeGrafter"/>
</dbReference>
<proteinExistence type="predicted"/>
<organism evidence="8">
    <name type="scientific">Albugo laibachii Nc14</name>
    <dbReference type="NCBI Taxonomy" id="890382"/>
    <lineage>
        <taxon>Eukaryota</taxon>
        <taxon>Sar</taxon>
        <taxon>Stramenopiles</taxon>
        <taxon>Oomycota</taxon>
        <taxon>Peronosporomycetes</taxon>
        <taxon>Albuginales</taxon>
        <taxon>Albuginaceae</taxon>
        <taxon>Albugo</taxon>
    </lineage>
</organism>